<dbReference type="AlphaFoldDB" id="A0A6C0AW99"/>
<dbReference type="EMBL" id="MN738760">
    <property type="protein sequence ID" value="QHS83525.1"/>
    <property type="molecule type" value="Genomic_DNA"/>
</dbReference>
<reference evidence="1" key="1">
    <citation type="journal article" date="2020" name="Nature">
        <title>Giant virus diversity and host interactions through global metagenomics.</title>
        <authorList>
            <person name="Schulz F."/>
            <person name="Roux S."/>
            <person name="Paez-Espino D."/>
            <person name="Jungbluth S."/>
            <person name="Walsh D.A."/>
            <person name="Denef V.J."/>
            <person name="McMahon K.D."/>
            <person name="Konstantinidis K.T."/>
            <person name="Eloe-Fadrosh E.A."/>
            <person name="Kyrpides N.C."/>
            <person name="Woyke T."/>
        </authorList>
    </citation>
    <scope>NUCLEOTIDE SEQUENCE</scope>
    <source>
        <strain evidence="1">GVMAG-S-ERX555961-36</strain>
    </source>
</reference>
<protein>
    <submittedName>
        <fullName evidence="1">Uncharacterized protein</fullName>
    </submittedName>
</protein>
<name>A0A6C0AW99_9ZZZZ</name>
<organism evidence="1">
    <name type="scientific">viral metagenome</name>
    <dbReference type="NCBI Taxonomy" id="1070528"/>
    <lineage>
        <taxon>unclassified sequences</taxon>
        <taxon>metagenomes</taxon>
        <taxon>organismal metagenomes</taxon>
    </lineage>
</organism>
<evidence type="ECO:0000313" key="1">
    <source>
        <dbReference type="EMBL" id="QHS83525.1"/>
    </source>
</evidence>
<accession>A0A6C0AW99</accession>
<proteinExistence type="predicted"/>
<sequence>MDPIFNEKLKKFVKNYDIHVFHLYEAHKHEIYVNSEYIYTIGSVINKNFILVIIAEHCFVVPKLCALRWKYFEAIINRHSKDFKKINKAIIVDITDIVIDSELFNTIRFTRFGCTFLRFLYENNGYNLFIEKNESDAWKKFLDILIPPKNYWEIKYSFDFTGNTTTDGSGVTIPIITNPNPALADVFNA</sequence>